<evidence type="ECO:0000256" key="1">
    <source>
        <dbReference type="SAM" id="MobiDB-lite"/>
    </source>
</evidence>
<reference evidence="2" key="1">
    <citation type="journal article" date="2009" name="PLoS Genet.">
        <title>Sequencing, mapping, and analysis of 27,455 maize full-length cDNAs.</title>
        <authorList>
            <person name="Soderlund C."/>
            <person name="Descour A."/>
            <person name="Kudrna D."/>
            <person name="Bomhoff M."/>
            <person name="Boyd L."/>
            <person name="Currie J."/>
            <person name="Angelova A."/>
            <person name="Collura K."/>
            <person name="Wissotski M."/>
            <person name="Ashley E."/>
            <person name="Morrow D."/>
            <person name="Fernandes J."/>
            <person name="Walbot V."/>
            <person name="Yu Y."/>
        </authorList>
    </citation>
    <scope>NUCLEOTIDE SEQUENCE</scope>
    <source>
        <strain evidence="2">B73</strain>
    </source>
</reference>
<reference evidence="2" key="2">
    <citation type="submission" date="2012-06" db="EMBL/GenBank/DDBJ databases">
        <authorList>
            <person name="Yu Y."/>
            <person name="Currie J."/>
            <person name="Lomeli R."/>
            <person name="Angelova A."/>
            <person name="Collura K."/>
            <person name="Wissotski M."/>
            <person name="Campos D."/>
            <person name="Kudrna D."/>
            <person name="Golser W."/>
            <person name="Ashely E."/>
            <person name="Descour A."/>
            <person name="Fernandes J."/>
            <person name="Soderlund C."/>
            <person name="Walbot V."/>
        </authorList>
    </citation>
    <scope>NUCLEOTIDE SEQUENCE</scope>
    <source>
        <strain evidence="2">B73</strain>
    </source>
</reference>
<feature type="region of interest" description="Disordered" evidence="1">
    <location>
        <begin position="98"/>
        <end position="119"/>
    </location>
</feature>
<sequence length="119" mass="12697">MLKSCLVFSSMRLGVPFIAPRQLGAVENKSGRPSLPSVIGRTGQSGAHRTLSGARFISLNSAADRCRPLQIWRTGQSGAHRTVRCLLLTVGQTTCRAQIPRPTVGSPDSPVHTGQSGEF</sequence>
<organism evidence="2">
    <name type="scientific">Zea mays</name>
    <name type="common">Maize</name>
    <dbReference type="NCBI Taxonomy" id="4577"/>
    <lineage>
        <taxon>Eukaryota</taxon>
        <taxon>Viridiplantae</taxon>
        <taxon>Streptophyta</taxon>
        <taxon>Embryophyta</taxon>
        <taxon>Tracheophyta</taxon>
        <taxon>Spermatophyta</taxon>
        <taxon>Magnoliopsida</taxon>
        <taxon>Liliopsida</taxon>
        <taxon>Poales</taxon>
        <taxon>Poaceae</taxon>
        <taxon>PACMAD clade</taxon>
        <taxon>Panicoideae</taxon>
        <taxon>Andropogonodae</taxon>
        <taxon>Andropogoneae</taxon>
        <taxon>Tripsacinae</taxon>
        <taxon>Zea</taxon>
    </lineage>
</organism>
<protein>
    <submittedName>
        <fullName evidence="2">Uncharacterized protein</fullName>
    </submittedName>
</protein>
<dbReference type="AlphaFoldDB" id="C0PEU2"/>
<accession>C0PEU2</accession>
<evidence type="ECO:0000313" key="2">
    <source>
        <dbReference type="EMBL" id="ACN33708.1"/>
    </source>
</evidence>
<proteinExistence type="evidence at transcript level"/>
<name>C0PEU2_MAIZE</name>
<dbReference type="EMBL" id="BT066811">
    <property type="protein sequence ID" value="ACN33708.1"/>
    <property type="molecule type" value="mRNA"/>
</dbReference>